<keyword evidence="1 5" id="KW-0489">Methyltransferase</keyword>
<gene>
    <name evidence="5" type="ordered locus">TPASS_0109</name>
</gene>
<evidence type="ECO:0000256" key="1">
    <source>
        <dbReference type="ARBA" id="ARBA00022603"/>
    </source>
</evidence>
<dbReference type="PANTHER" id="PTHR46429:SF1">
    <property type="entry name" value="23S RRNA (GUANOSINE-2'-O-)-METHYLTRANSFERASE RLMB"/>
    <property type="match status" value="1"/>
</dbReference>
<feature type="domain" description="tRNA/rRNA methyltransferase SpoU type" evidence="4">
    <location>
        <begin position="132"/>
        <end position="271"/>
    </location>
</feature>
<dbReference type="Pfam" id="PF00588">
    <property type="entry name" value="SpoU_methylase"/>
    <property type="match status" value="1"/>
</dbReference>
<dbReference type="Gene3D" id="3.40.1280.10">
    <property type="match status" value="1"/>
</dbReference>
<dbReference type="PATRIC" id="fig|455434.6.peg.111"/>
<dbReference type="NCBIfam" id="TIGR00186">
    <property type="entry name" value="rRNA_methyl_3"/>
    <property type="match status" value="1"/>
</dbReference>
<dbReference type="GO" id="GO:0003723">
    <property type="term" value="F:RNA binding"/>
    <property type="evidence" value="ECO:0007669"/>
    <property type="project" value="InterPro"/>
</dbReference>
<dbReference type="GO" id="GO:0008173">
    <property type="term" value="F:RNA methyltransferase activity"/>
    <property type="evidence" value="ECO:0007669"/>
    <property type="project" value="InterPro"/>
</dbReference>
<dbReference type="Proteomes" id="UP000001202">
    <property type="component" value="Chromosome"/>
</dbReference>
<proteinExistence type="predicted"/>
<dbReference type="GeneID" id="93875903"/>
<evidence type="ECO:0000259" key="4">
    <source>
        <dbReference type="Pfam" id="PF00588"/>
    </source>
</evidence>
<organism evidence="5 6">
    <name type="scientific">Treponema pallidum subsp. pallidum (strain SS14)</name>
    <dbReference type="NCBI Taxonomy" id="455434"/>
    <lineage>
        <taxon>Bacteria</taxon>
        <taxon>Pseudomonadati</taxon>
        <taxon>Spirochaetota</taxon>
        <taxon>Spirochaetia</taxon>
        <taxon>Spirochaetales</taxon>
        <taxon>Treponemataceae</taxon>
        <taxon>Treponema</taxon>
    </lineage>
</organism>
<accession>A0A0H3BJS7</accession>
<dbReference type="InterPro" id="IPR004441">
    <property type="entry name" value="rRNA_MeTrfase_TrmH"/>
</dbReference>
<evidence type="ECO:0000256" key="2">
    <source>
        <dbReference type="ARBA" id="ARBA00022679"/>
    </source>
</evidence>
<dbReference type="GO" id="GO:0006396">
    <property type="term" value="P:RNA processing"/>
    <property type="evidence" value="ECO:0007669"/>
    <property type="project" value="InterPro"/>
</dbReference>
<dbReference type="AlphaFoldDB" id="A0A0H3BJS7"/>
<dbReference type="GO" id="GO:0032259">
    <property type="term" value="P:methylation"/>
    <property type="evidence" value="ECO:0007669"/>
    <property type="project" value="UniProtKB-KW"/>
</dbReference>
<feature type="region of interest" description="Disordered" evidence="3">
    <location>
        <begin position="96"/>
        <end position="115"/>
    </location>
</feature>
<name>A0A0H3BJS7_TREPS</name>
<sequence length="292" mass="31207">MVISGLRAIEEFLRAQPAALEGLHAGGKNSKTQQSCVRVLTLYYAAENARIKRLLGMAAARGIRITHTTCAVLDKLARSLPPALRDHRGILAVLSSPSATPQGSHTRKKRPAVDSSQERTLLHALATHTHALVLVLDAITDPHNVGAIVRSADQFSVDAVLLPHHHGAGGTETITRVSAGAVAWVPLVRVRNLVRTAGILKRSGFWLYGADVAGEAIGARTFPPKTALVLGNEGHGVSPLLRTHCDALISIPTQGNVDSLNVSVAAGILLYEIRRSQQSPYSVQRQNEMNAQ</sequence>
<dbReference type="InterPro" id="IPR001537">
    <property type="entry name" value="SpoU_MeTrfase"/>
</dbReference>
<protein>
    <submittedName>
        <fullName evidence="5">Possible rRNA methylase</fullName>
    </submittedName>
</protein>
<dbReference type="GO" id="GO:0005829">
    <property type="term" value="C:cytosol"/>
    <property type="evidence" value="ECO:0007669"/>
    <property type="project" value="TreeGrafter"/>
</dbReference>
<dbReference type="RefSeq" id="WP_010881558.1">
    <property type="nucleotide sequence ID" value="NC_010741.1"/>
</dbReference>
<evidence type="ECO:0000313" key="5">
    <source>
        <dbReference type="EMBL" id="ACD70536.1"/>
    </source>
</evidence>
<dbReference type="InterPro" id="IPR029026">
    <property type="entry name" value="tRNA_m1G_MTases_N"/>
</dbReference>
<reference evidence="5 6" key="1">
    <citation type="journal article" date="2008" name="BMC Microbiol.">
        <title>Complete genome sequence of Treponema pallidum ssp. pallidum strain SS14 determined with oligonucleotide arrays.</title>
        <authorList>
            <person name="Matejkova P."/>
            <person name="Strouhal M."/>
            <person name="Smajs D."/>
            <person name="Norris S.J."/>
            <person name="Palzkill T."/>
            <person name="Petrosino J.F."/>
            <person name="Sodergren E."/>
            <person name="Norton J.E."/>
            <person name="Singh J."/>
            <person name="Richmond T.A."/>
            <person name="Molla M.N."/>
            <person name="Albert T.J."/>
            <person name="Weinstock G.M."/>
        </authorList>
    </citation>
    <scope>NUCLEOTIDE SEQUENCE [LARGE SCALE GENOMIC DNA]</scope>
    <source>
        <strain evidence="5 6">SS14</strain>
    </source>
</reference>
<keyword evidence="2" id="KW-0808">Transferase</keyword>
<dbReference type="EMBL" id="CP000805">
    <property type="protein sequence ID" value="ACD70536.1"/>
    <property type="molecule type" value="Genomic_DNA"/>
</dbReference>
<dbReference type="PANTHER" id="PTHR46429">
    <property type="entry name" value="23S RRNA (GUANOSINE-2'-O-)-METHYLTRANSFERASE RLMB"/>
    <property type="match status" value="1"/>
</dbReference>
<evidence type="ECO:0000256" key="3">
    <source>
        <dbReference type="SAM" id="MobiDB-lite"/>
    </source>
</evidence>
<evidence type="ECO:0000313" key="6">
    <source>
        <dbReference type="Proteomes" id="UP000001202"/>
    </source>
</evidence>
<dbReference type="CDD" id="cd18103">
    <property type="entry name" value="SpoU-like_RlmB"/>
    <property type="match status" value="1"/>
</dbReference>
<dbReference type="SUPFAM" id="SSF75217">
    <property type="entry name" value="alpha/beta knot"/>
    <property type="match status" value="1"/>
</dbReference>
<dbReference type="KEGG" id="tpp:TPASS_0109"/>
<dbReference type="InterPro" id="IPR029028">
    <property type="entry name" value="Alpha/beta_knot_MTases"/>
</dbReference>